<feature type="domain" description="HTH myb-type" evidence="5">
    <location>
        <begin position="245"/>
        <end position="296"/>
    </location>
</feature>
<feature type="region of interest" description="Disordered" evidence="4">
    <location>
        <begin position="78"/>
        <end position="122"/>
    </location>
</feature>
<dbReference type="PROSITE" id="PS51294">
    <property type="entry name" value="HTH_MYB"/>
    <property type="match status" value="1"/>
</dbReference>
<evidence type="ECO:0000313" key="7">
    <source>
        <dbReference type="Proteomes" id="UP000825935"/>
    </source>
</evidence>
<keyword evidence="1" id="KW-0805">Transcription regulation</keyword>
<dbReference type="GO" id="GO:0005634">
    <property type="term" value="C:nucleus"/>
    <property type="evidence" value="ECO:0007669"/>
    <property type="project" value="TreeGrafter"/>
</dbReference>
<dbReference type="InterPro" id="IPR044841">
    <property type="entry name" value="LUX/BOA-like"/>
</dbReference>
<dbReference type="SUPFAM" id="SSF46689">
    <property type="entry name" value="Homeodomain-like"/>
    <property type="match status" value="1"/>
</dbReference>
<keyword evidence="7" id="KW-1185">Reference proteome</keyword>
<feature type="compositionally biased region" description="Basic and acidic residues" evidence="4">
    <location>
        <begin position="80"/>
        <end position="97"/>
    </location>
</feature>
<reference evidence="6" key="1">
    <citation type="submission" date="2021-08" db="EMBL/GenBank/DDBJ databases">
        <title>WGS assembly of Ceratopteris richardii.</title>
        <authorList>
            <person name="Marchant D.B."/>
            <person name="Chen G."/>
            <person name="Jenkins J."/>
            <person name="Shu S."/>
            <person name="Leebens-Mack J."/>
            <person name="Grimwood J."/>
            <person name="Schmutz J."/>
            <person name="Soltis P."/>
            <person name="Soltis D."/>
            <person name="Chen Z.-H."/>
        </authorList>
    </citation>
    <scope>NUCLEOTIDE SEQUENCE</scope>
    <source>
        <strain evidence="6">Whitten #5841</strain>
        <tissue evidence="6">Leaf</tissue>
    </source>
</reference>
<gene>
    <name evidence="6" type="ORF">KP509_17G049600</name>
</gene>
<dbReference type="Gene3D" id="1.10.10.60">
    <property type="entry name" value="Homeodomain-like"/>
    <property type="match status" value="1"/>
</dbReference>
<dbReference type="InterPro" id="IPR001005">
    <property type="entry name" value="SANT/Myb"/>
</dbReference>
<sequence>MSRNLDCISDWDPCLPSPEELTPLSQRLIPHELASAFNIPSASTFIKYAVTTPSSSDALNTSQSAFESLLRVRSVLTPAESDHKHEAEKVAHPRQGDDPGDAYKIFPKPMDASGHSPYSSAQANLSGGLSIPGIPSSVAIGQNLTGVLGQGFNNGPPQFIQSSSTHRLDSSNSDMSHLKSLQPEERGDNLTGGSILEAAKLMQLKVDPSEEVESAPSRETSQGNSVAVSSEEQSARTLKKPRLVWTPQLHKRFVDAVAQLGIKHAVPKTIMQLMNVDGLTRENVASHLQKYRLYLKRMQGLSSDGPSSSDHLFASTPVPPSLTASAHFLVSQHGQHHDHAFGPVHNGALPRVLGNGVHHYSANISPSLSSFHGVNARAGFSTLGRLPHSPMLTGAEQGYMQQSSSQPGHMLTLFPSSGV</sequence>
<evidence type="ECO:0000256" key="4">
    <source>
        <dbReference type="SAM" id="MobiDB-lite"/>
    </source>
</evidence>
<dbReference type="InterPro" id="IPR006447">
    <property type="entry name" value="Myb_dom_plants"/>
</dbReference>
<comment type="caution">
    <text evidence="6">The sequence shown here is derived from an EMBL/GenBank/DDBJ whole genome shotgun (WGS) entry which is preliminary data.</text>
</comment>
<dbReference type="Proteomes" id="UP000825935">
    <property type="component" value="Chromosome 17"/>
</dbReference>
<dbReference type="EMBL" id="CM035422">
    <property type="protein sequence ID" value="KAH7373305.1"/>
    <property type="molecule type" value="Genomic_DNA"/>
</dbReference>
<proteinExistence type="predicted"/>
<feature type="compositionally biased region" description="Polar residues" evidence="4">
    <location>
        <begin position="155"/>
        <end position="175"/>
    </location>
</feature>
<dbReference type="NCBIfam" id="TIGR01557">
    <property type="entry name" value="myb_SHAQKYF"/>
    <property type="match status" value="1"/>
</dbReference>
<dbReference type="EMBL" id="CM035422">
    <property type="protein sequence ID" value="KAH7373307.1"/>
    <property type="molecule type" value="Genomic_DNA"/>
</dbReference>
<evidence type="ECO:0000256" key="1">
    <source>
        <dbReference type="ARBA" id="ARBA00023015"/>
    </source>
</evidence>
<evidence type="ECO:0000259" key="5">
    <source>
        <dbReference type="PROSITE" id="PS51294"/>
    </source>
</evidence>
<evidence type="ECO:0000313" key="6">
    <source>
        <dbReference type="EMBL" id="KAH7373305.1"/>
    </source>
</evidence>
<dbReference type="InterPro" id="IPR009057">
    <property type="entry name" value="Homeodomain-like_sf"/>
</dbReference>
<dbReference type="PANTHER" id="PTHR31442:SF29">
    <property type="entry name" value="HOMEODOMAIN-LIKE SUPERFAMILY PROTEIN"/>
    <property type="match status" value="1"/>
</dbReference>
<accession>A0A8T2SY40</accession>
<organism evidence="6 7">
    <name type="scientific">Ceratopteris richardii</name>
    <name type="common">Triangle waterfern</name>
    <dbReference type="NCBI Taxonomy" id="49495"/>
    <lineage>
        <taxon>Eukaryota</taxon>
        <taxon>Viridiplantae</taxon>
        <taxon>Streptophyta</taxon>
        <taxon>Embryophyta</taxon>
        <taxon>Tracheophyta</taxon>
        <taxon>Polypodiopsida</taxon>
        <taxon>Polypodiidae</taxon>
        <taxon>Polypodiales</taxon>
        <taxon>Pteridineae</taxon>
        <taxon>Pteridaceae</taxon>
        <taxon>Parkerioideae</taxon>
        <taxon>Ceratopteris</taxon>
    </lineage>
</organism>
<dbReference type="Pfam" id="PF00249">
    <property type="entry name" value="Myb_DNA-binding"/>
    <property type="match status" value="1"/>
</dbReference>
<dbReference type="OrthoDB" id="60033at2759"/>
<feature type="region of interest" description="Disordered" evidence="4">
    <location>
        <begin position="206"/>
        <end position="239"/>
    </location>
</feature>
<feature type="compositionally biased region" description="Polar residues" evidence="4">
    <location>
        <begin position="217"/>
        <end position="236"/>
    </location>
</feature>
<dbReference type="InterPro" id="IPR017930">
    <property type="entry name" value="Myb_dom"/>
</dbReference>
<name>A0A8T2SY40_CERRI</name>
<dbReference type="AlphaFoldDB" id="A0A8T2SY40"/>
<evidence type="ECO:0000256" key="3">
    <source>
        <dbReference type="ARBA" id="ARBA00023242"/>
    </source>
</evidence>
<protein>
    <recommendedName>
        <fullName evidence="5">HTH myb-type domain-containing protein</fullName>
    </recommendedName>
</protein>
<dbReference type="FunFam" id="1.10.10.60:FF:000007">
    <property type="entry name" value="Two-component response regulator"/>
    <property type="match status" value="1"/>
</dbReference>
<dbReference type="PANTHER" id="PTHR31442">
    <property type="entry name" value="HOMEODOMAIN-LIKE SUPERFAMILY PROTEIN-RELATED"/>
    <property type="match status" value="1"/>
</dbReference>
<feature type="region of interest" description="Disordered" evidence="4">
    <location>
        <begin position="155"/>
        <end position="189"/>
    </location>
</feature>
<keyword evidence="3" id="KW-0539">Nucleus</keyword>
<dbReference type="GO" id="GO:0003677">
    <property type="term" value="F:DNA binding"/>
    <property type="evidence" value="ECO:0007669"/>
    <property type="project" value="InterPro"/>
</dbReference>
<keyword evidence="2" id="KW-0804">Transcription</keyword>
<evidence type="ECO:0000256" key="2">
    <source>
        <dbReference type="ARBA" id="ARBA00023163"/>
    </source>
</evidence>
<dbReference type="GO" id="GO:0003700">
    <property type="term" value="F:DNA-binding transcription factor activity"/>
    <property type="evidence" value="ECO:0007669"/>
    <property type="project" value="InterPro"/>
</dbReference>